<sequence length="53" mass="5821">LKIEEPSKSLIVAATSTTSRPLEIIKNLSIKIQGQLILLDIKIVSDISYSILL</sequence>
<proteinExistence type="predicted"/>
<keyword evidence="2" id="KW-1185">Reference proteome</keyword>
<comment type="caution">
    <text evidence="1">The sequence shown here is derived from an EMBL/GenBank/DDBJ whole genome shotgun (WGS) entry which is preliminary data.</text>
</comment>
<feature type="non-terminal residue" evidence="1">
    <location>
        <position position="53"/>
    </location>
</feature>
<gene>
    <name evidence="1" type="ORF">RPERSI_LOCUS30247</name>
</gene>
<name>A0ACA9SGE6_9GLOM</name>
<feature type="non-terminal residue" evidence="1">
    <location>
        <position position="1"/>
    </location>
</feature>
<protein>
    <submittedName>
        <fullName evidence="1">22031_t:CDS:1</fullName>
    </submittedName>
</protein>
<dbReference type="Proteomes" id="UP000789920">
    <property type="component" value="Unassembled WGS sequence"/>
</dbReference>
<dbReference type="EMBL" id="CAJVQC010117209">
    <property type="protein sequence ID" value="CAG8837282.1"/>
    <property type="molecule type" value="Genomic_DNA"/>
</dbReference>
<organism evidence="1 2">
    <name type="scientific">Racocetra persica</name>
    <dbReference type="NCBI Taxonomy" id="160502"/>
    <lineage>
        <taxon>Eukaryota</taxon>
        <taxon>Fungi</taxon>
        <taxon>Fungi incertae sedis</taxon>
        <taxon>Mucoromycota</taxon>
        <taxon>Glomeromycotina</taxon>
        <taxon>Glomeromycetes</taxon>
        <taxon>Diversisporales</taxon>
        <taxon>Gigasporaceae</taxon>
        <taxon>Racocetra</taxon>
    </lineage>
</organism>
<evidence type="ECO:0000313" key="1">
    <source>
        <dbReference type="EMBL" id="CAG8837282.1"/>
    </source>
</evidence>
<reference evidence="1" key="1">
    <citation type="submission" date="2021-06" db="EMBL/GenBank/DDBJ databases">
        <authorList>
            <person name="Kallberg Y."/>
            <person name="Tangrot J."/>
            <person name="Rosling A."/>
        </authorList>
    </citation>
    <scope>NUCLEOTIDE SEQUENCE</scope>
    <source>
        <strain evidence="1">MA461A</strain>
    </source>
</reference>
<accession>A0ACA9SGE6</accession>
<evidence type="ECO:0000313" key="2">
    <source>
        <dbReference type="Proteomes" id="UP000789920"/>
    </source>
</evidence>